<gene>
    <name evidence="1" type="ordered locus">Galf_0740</name>
</gene>
<dbReference type="STRING" id="395494.Galf_0740"/>
<accession>D9SDM0</accession>
<dbReference type="eggNOG" id="ENOG5033A0T">
    <property type="taxonomic scope" value="Bacteria"/>
</dbReference>
<keyword evidence="2" id="KW-1185">Reference proteome</keyword>
<dbReference type="KEGG" id="gca:Galf_0740"/>
<protein>
    <submittedName>
        <fullName evidence="1">Uncharacterized protein</fullName>
    </submittedName>
</protein>
<name>D9SDM0_GALCS</name>
<dbReference type="RefSeq" id="WP_013292718.1">
    <property type="nucleotide sequence ID" value="NC_014394.1"/>
</dbReference>
<organism evidence="1 2">
    <name type="scientific">Gallionella capsiferriformans (strain ES-2)</name>
    <name type="common">Gallionella ferruginea capsiferriformans (strain ES-2)</name>
    <dbReference type="NCBI Taxonomy" id="395494"/>
    <lineage>
        <taxon>Bacteria</taxon>
        <taxon>Pseudomonadati</taxon>
        <taxon>Pseudomonadota</taxon>
        <taxon>Betaproteobacteria</taxon>
        <taxon>Nitrosomonadales</taxon>
        <taxon>Gallionellaceae</taxon>
        <taxon>Gallionella</taxon>
    </lineage>
</organism>
<dbReference type="EMBL" id="CP002159">
    <property type="protein sequence ID" value="ADL54777.1"/>
    <property type="molecule type" value="Genomic_DNA"/>
</dbReference>
<sequence>MNVETLPKFTPPAAKLYAAIPADIRKQLLSNVWCGVCRHEVMISNFSGAVRSGDLLLVGKCSECHGDVARVIESA</sequence>
<dbReference type="HOGENOM" id="CLU_199879_0_0_4"/>
<dbReference type="Proteomes" id="UP000001235">
    <property type="component" value="Chromosome"/>
</dbReference>
<evidence type="ECO:0000313" key="2">
    <source>
        <dbReference type="Proteomes" id="UP000001235"/>
    </source>
</evidence>
<evidence type="ECO:0000313" key="1">
    <source>
        <dbReference type="EMBL" id="ADL54777.1"/>
    </source>
</evidence>
<reference evidence="1 2" key="1">
    <citation type="submission" date="2010-08" db="EMBL/GenBank/DDBJ databases">
        <title>Complete sequence of Gallionella capsiferriformans ES-2.</title>
        <authorList>
            <consortium name="US DOE Joint Genome Institute"/>
            <person name="Lucas S."/>
            <person name="Copeland A."/>
            <person name="Lapidus A."/>
            <person name="Cheng J.-F."/>
            <person name="Bruce D."/>
            <person name="Goodwin L."/>
            <person name="Pitluck S."/>
            <person name="Chertkov O."/>
            <person name="Davenport K.W."/>
            <person name="Detter J.C."/>
            <person name="Han C."/>
            <person name="Tapia R."/>
            <person name="Land M."/>
            <person name="Hauser L."/>
            <person name="Chang Y.-J."/>
            <person name="Jeffries C."/>
            <person name="Kyrpides N."/>
            <person name="Ivanova N."/>
            <person name="Mikhailova N."/>
            <person name="Shelobolina E.S."/>
            <person name="Picardal F."/>
            <person name="Roden E."/>
            <person name="Emerson D."/>
            <person name="Woyke T."/>
        </authorList>
    </citation>
    <scope>NUCLEOTIDE SEQUENCE [LARGE SCALE GENOMIC DNA]</scope>
    <source>
        <strain evidence="1 2">ES-2</strain>
    </source>
</reference>
<dbReference type="OrthoDB" id="8564332at2"/>
<proteinExistence type="predicted"/>
<dbReference type="AlphaFoldDB" id="D9SDM0"/>